<feature type="domain" description="TPM" evidence="1">
    <location>
        <begin position="62"/>
        <end position="142"/>
    </location>
</feature>
<dbReference type="PANTHER" id="PTHR30373">
    <property type="entry name" value="UPF0603 PROTEIN YGCG"/>
    <property type="match status" value="1"/>
</dbReference>
<dbReference type="GeneID" id="95553900"/>
<dbReference type="AlphaFoldDB" id="A0A1X7E7X3"/>
<dbReference type="RefSeq" id="WP_085227294.1">
    <property type="nucleotide sequence ID" value="NZ_BSQD01000004.1"/>
</dbReference>
<reference evidence="3" key="1">
    <citation type="submission" date="2017-04" db="EMBL/GenBank/DDBJ databases">
        <authorList>
            <person name="Varghese N."/>
            <person name="Submissions S."/>
        </authorList>
    </citation>
    <scope>NUCLEOTIDE SEQUENCE [LARGE SCALE GENOMIC DNA]</scope>
    <source>
        <strain evidence="3">Ballard 720</strain>
    </source>
</reference>
<name>A0A1X7E7X3_TRICW</name>
<evidence type="ECO:0000259" key="1">
    <source>
        <dbReference type="Pfam" id="PF04536"/>
    </source>
</evidence>
<proteinExistence type="predicted"/>
<dbReference type="Gene3D" id="3.10.310.50">
    <property type="match status" value="1"/>
</dbReference>
<sequence length="165" mass="18683">MDLARILRHLCMTRWRVGLAFGPRVLRAIDQAVRDSHTGHVARLHFAVEGALHGAALLRHVSARERAIDVFSELRVWDTEQNNGVLVYLLLADRDVEIVADRGISARVAPDEWERICQDMEAHFRRNEYEHGAITGVEQITALLERHFPLQDSTRAEPPGAPVIL</sequence>
<accession>A0A1X7E7X3</accession>
<evidence type="ECO:0000313" key="2">
    <source>
        <dbReference type="EMBL" id="SMF28760.1"/>
    </source>
</evidence>
<dbReference type="Pfam" id="PF04536">
    <property type="entry name" value="TPM_phosphatase"/>
    <property type="match status" value="1"/>
</dbReference>
<dbReference type="InterPro" id="IPR007621">
    <property type="entry name" value="TPM_dom"/>
</dbReference>
<keyword evidence="3" id="KW-1185">Reference proteome</keyword>
<dbReference type="Proteomes" id="UP000192911">
    <property type="component" value="Unassembled WGS sequence"/>
</dbReference>
<protein>
    <submittedName>
        <fullName evidence="2">TLP18.3, Psb32 and MOLO-1 founding protein of phosphatase</fullName>
    </submittedName>
</protein>
<organism evidence="2 3">
    <name type="scientific">Trinickia caryophylli</name>
    <name type="common">Paraburkholderia caryophylli</name>
    <dbReference type="NCBI Taxonomy" id="28094"/>
    <lineage>
        <taxon>Bacteria</taxon>
        <taxon>Pseudomonadati</taxon>
        <taxon>Pseudomonadota</taxon>
        <taxon>Betaproteobacteria</taxon>
        <taxon>Burkholderiales</taxon>
        <taxon>Burkholderiaceae</taxon>
        <taxon>Trinickia</taxon>
    </lineage>
</organism>
<dbReference type="STRING" id="28094.SAMN06295900_10516"/>
<evidence type="ECO:0000313" key="3">
    <source>
        <dbReference type="Proteomes" id="UP000192911"/>
    </source>
</evidence>
<gene>
    <name evidence="2" type="ORF">SAMN06295900_10516</name>
</gene>
<dbReference type="EMBL" id="FXAH01000005">
    <property type="protein sequence ID" value="SMF28760.1"/>
    <property type="molecule type" value="Genomic_DNA"/>
</dbReference>
<dbReference type="PANTHER" id="PTHR30373:SF8">
    <property type="entry name" value="BLL7265 PROTEIN"/>
    <property type="match status" value="1"/>
</dbReference>
<dbReference type="OrthoDB" id="5683663at2"/>